<accession>A0AAD6Y516</accession>
<comment type="similarity">
    <text evidence="2 7">Belongs to the cytochrome P450 family.</text>
</comment>
<keyword evidence="5 6" id="KW-0408">Iron</keyword>
<evidence type="ECO:0000313" key="10">
    <source>
        <dbReference type="Proteomes" id="UP001219525"/>
    </source>
</evidence>
<comment type="caution">
    <text evidence="9">The sequence shown here is derived from an EMBL/GenBank/DDBJ whole genome shotgun (WGS) entry which is preliminary data.</text>
</comment>
<evidence type="ECO:0000256" key="5">
    <source>
        <dbReference type="ARBA" id="ARBA00023004"/>
    </source>
</evidence>
<proteinExistence type="inferred from homology"/>
<organism evidence="9 10">
    <name type="scientific">Mycena pura</name>
    <dbReference type="NCBI Taxonomy" id="153505"/>
    <lineage>
        <taxon>Eukaryota</taxon>
        <taxon>Fungi</taxon>
        <taxon>Dikarya</taxon>
        <taxon>Basidiomycota</taxon>
        <taxon>Agaricomycotina</taxon>
        <taxon>Agaricomycetes</taxon>
        <taxon>Agaricomycetidae</taxon>
        <taxon>Agaricales</taxon>
        <taxon>Marasmiineae</taxon>
        <taxon>Mycenaceae</taxon>
        <taxon>Mycena</taxon>
    </lineage>
</organism>
<dbReference type="Proteomes" id="UP001219525">
    <property type="component" value="Unassembled WGS sequence"/>
</dbReference>
<keyword evidence="8" id="KW-1133">Transmembrane helix</keyword>
<dbReference type="SUPFAM" id="SSF48264">
    <property type="entry name" value="Cytochrome P450"/>
    <property type="match status" value="1"/>
</dbReference>
<dbReference type="InterPro" id="IPR001128">
    <property type="entry name" value="Cyt_P450"/>
</dbReference>
<dbReference type="PRINTS" id="PR00465">
    <property type="entry name" value="EP450IV"/>
</dbReference>
<dbReference type="GO" id="GO:0016705">
    <property type="term" value="F:oxidoreductase activity, acting on paired donors, with incorporation or reduction of molecular oxygen"/>
    <property type="evidence" value="ECO:0007669"/>
    <property type="project" value="InterPro"/>
</dbReference>
<feature type="binding site" description="axial binding residue" evidence="6">
    <location>
        <position position="563"/>
    </location>
    <ligand>
        <name>heme</name>
        <dbReference type="ChEBI" id="CHEBI:30413"/>
    </ligand>
    <ligandPart>
        <name>Fe</name>
        <dbReference type="ChEBI" id="CHEBI:18248"/>
    </ligandPart>
</feature>
<evidence type="ECO:0000313" key="9">
    <source>
        <dbReference type="EMBL" id="KAJ7191822.1"/>
    </source>
</evidence>
<dbReference type="PANTHER" id="PTHR46206">
    <property type="entry name" value="CYTOCHROME P450"/>
    <property type="match status" value="1"/>
</dbReference>
<dbReference type="InterPro" id="IPR036396">
    <property type="entry name" value="Cyt_P450_sf"/>
</dbReference>
<evidence type="ECO:0000256" key="6">
    <source>
        <dbReference type="PIRSR" id="PIRSR602403-1"/>
    </source>
</evidence>
<reference evidence="9" key="1">
    <citation type="submission" date="2023-03" db="EMBL/GenBank/DDBJ databases">
        <title>Massive genome expansion in bonnet fungi (Mycena s.s.) driven by repeated elements and novel gene families across ecological guilds.</title>
        <authorList>
            <consortium name="Lawrence Berkeley National Laboratory"/>
            <person name="Harder C.B."/>
            <person name="Miyauchi S."/>
            <person name="Viragh M."/>
            <person name="Kuo A."/>
            <person name="Thoen E."/>
            <person name="Andreopoulos B."/>
            <person name="Lu D."/>
            <person name="Skrede I."/>
            <person name="Drula E."/>
            <person name="Henrissat B."/>
            <person name="Morin E."/>
            <person name="Kohler A."/>
            <person name="Barry K."/>
            <person name="LaButti K."/>
            <person name="Morin E."/>
            <person name="Salamov A."/>
            <person name="Lipzen A."/>
            <person name="Mereny Z."/>
            <person name="Hegedus B."/>
            <person name="Baldrian P."/>
            <person name="Stursova M."/>
            <person name="Weitz H."/>
            <person name="Taylor A."/>
            <person name="Grigoriev I.V."/>
            <person name="Nagy L.G."/>
            <person name="Martin F."/>
            <person name="Kauserud H."/>
        </authorList>
    </citation>
    <scope>NUCLEOTIDE SEQUENCE</scope>
    <source>
        <strain evidence="9">9144</strain>
    </source>
</reference>
<dbReference type="GO" id="GO:0005506">
    <property type="term" value="F:iron ion binding"/>
    <property type="evidence" value="ECO:0007669"/>
    <property type="project" value="InterPro"/>
</dbReference>
<keyword evidence="8" id="KW-0472">Membrane</keyword>
<gene>
    <name evidence="9" type="ORF">GGX14DRAFT_578702</name>
</gene>
<evidence type="ECO:0000256" key="1">
    <source>
        <dbReference type="ARBA" id="ARBA00001971"/>
    </source>
</evidence>
<feature type="transmembrane region" description="Helical" evidence="8">
    <location>
        <begin position="114"/>
        <end position="139"/>
    </location>
</feature>
<evidence type="ECO:0000256" key="2">
    <source>
        <dbReference type="ARBA" id="ARBA00010617"/>
    </source>
</evidence>
<dbReference type="CDD" id="cd11041">
    <property type="entry name" value="CYP503A1-like"/>
    <property type="match status" value="1"/>
</dbReference>
<dbReference type="EMBL" id="JARJCW010000128">
    <property type="protein sequence ID" value="KAJ7191822.1"/>
    <property type="molecule type" value="Genomic_DNA"/>
</dbReference>
<keyword evidence="7" id="KW-0503">Monooxygenase</keyword>
<dbReference type="Gene3D" id="1.10.630.10">
    <property type="entry name" value="Cytochrome P450"/>
    <property type="match status" value="1"/>
</dbReference>
<dbReference type="InterPro" id="IPR002403">
    <property type="entry name" value="Cyt_P450_E_grp-IV"/>
</dbReference>
<evidence type="ECO:0000256" key="4">
    <source>
        <dbReference type="ARBA" id="ARBA00023002"/>
    </source>
</evidence>
<keyword evidence="4 7" id="KW-0560">Oxidoreductase</keyword>
<dbReference type="GO" id="GO:0004497">
    <property type="term" value="F:monooxygenase activity"/>
    <property type="evidence" value="ECO:0007669"/>
    <property type="project" value="UniProtKB-KW"/>
</dbReference>
<evidence type="ECO:0000256" key="3">
    <source>
        <dbReference type="ARBA" id="ARBA00022723"/>
    </source>
</evidence>
<evidence type="ECO:0000256" key="7">
    <source>
        <dbReference type="RuleBase" id="RU000461"/>
    </source>
</evidence>
<keyword evidence="8" id="KW-0812">Transmembrane</keyword>
<keyword evidence="10" id="KW-1185">Reference proteome</keyword>
<dbReference type="PROSITE" id="PS00086">
    <property type="entry name" value="CYTOCHROME_P450"/>
    <property type="match status" value="1"/>
</dbReference>
<dbReference type="AlphaFoldDB" id="A0AAD6Y516"/>
<comment type="cofactor">
    <cofactor evidence="1 6">
        <name>heme</name>
        <dbReference type="ChEBI" id="CHEBI:30413"/>
    </cofactor>
</comment>
<feature type="transmembrane region" description="Helical" evidence="8">
    <location>
        <begin position="90"/>
        <end position="108"/>
    </location>
</feature>
<feature type="transmembrane region" description="Helical" evidence="8">
    <location>
        <begin position="146"/>
        <end position="166"/>
    </location>
</feature>
<keyword evidence="6 7" id="KW-0349">Heme</keyword>
<name>A0AAD6Y516_9AGAR</name>
<dbReference type="Pfam" id="PF00067">
    <property type="entry name" value="p450"/>
    <property type="match status" value="1"/>
</dbReference>
<evidence type="ECO:0000256" key="8">
    <source>
        <dbReference type="SAM" id="Phobius"/>
    </source>
</evidence>
<protein>
    <submittedName>
        <fullName evidence="9">Cytochrome P450</fullName>
    </submittedName>
</protein>
<dbReference type="GO" id="GO:0020037">
    <property type="term" value="F:heme binding"/>
    <property type="evidence" value="ECO:0007669"/>
    <property type="project" value="InterPro"/>
</dbReference>
<keyword evidence="3 6" id="KW-0479">Metal-binding</keyword>
<sequence length="608" mass="68438">MEEKRADMGHRHLDLEVIFCYLELSRDCEGIVEQDLRDFLRFKFKNGTADPGGWRRLPVFGKDGDIPLTAFIYHTEGAAITSNKQASVQFALGSMLFFVLFVIARLLLPSYTMSSIATVDTTVLLSYALVAVATISWLWGRNKETVPALIGGNGFFSSYAGVYHYIVHGEEVLQDGYRRNPDGVFRIPRLWRWDYLANGTKRIAEIFAAPEDVLSIYHGDQEALQSDYTMGPEITSDPYHNRTVRTKLNPRNIARLLPDVMDEIVSSFEDTLPLGNADWTAFPVMPNIMQSIARITNRIFVGLPLCRNKEYLKVCIDYATAIFKSAGIIAFVPMILRPVIGPFLSPKEKALRHGMKFLGPLVEERLAKEAELGPNWPDKPDDFISWLLEDAQGSARTAPAISLRLLVLNMAALHTSTMALTGALFDLTTHPIHLEPMREEVEHVIKEHGWTKAALDNMHKIDSFLRESQRMNDSITFMRKVVGKDGFGFSDGVVIPYGSFLCTSGRLVHHDSANYDDAEVFNGFRFSRMREEQDPSTNEGIFKRHMVSTGPDHLPFGHGKHACPGRFFATTELKAMFAHLLVSYDIKAENEGSDSQDFGPKETVKENF</sequence>
<dbReference type="InterPro" id="IPR017972">
    <property type="entry name" value="Cyt_P450_CS"/>
</dbReference>